<dbReference type="GO" id="GO:0006412">
    <property type="term" value="P:translation"/>
    <property type="evidence" value="ECO:0007669"/>
    <property type="project" value="InterPro"/>
</dbReference>
<dbReference type="PANTHER" id="PTHR10442">
    <property type="entry name" value="40S RIBOSOMAL PROTEIN S21"/>
    <property type="match status" value="1"/>
</dbReference>
<dbReference type="Gene3D" id="3.30.1230.20">
    <property type="match status" value="1"/>
</dbReference>
<gene>
    <name evidence="5" type="ORF">J1605_021184</name>
</gene>
<dbReference type="EMBL" id="JAIQCJ010001330">
    <property type="protein sequence ID" value="KAJ8790756.1"/>
    <property type="molecule type" value="Genomic_DNA"/>
</dbReference>
<accession>A0AB34HGA3</accession>
<keyword evidence="3" id="KW-0687">Ribonucleoprotein</keyword>
<dbReference type="GO" id="GO:1990904">
    <property type="term" value="C:ribonucleoprotein complex"/>
    <property type="evidence" value="ECO:0007669"/>
    <property type="project" value="UniProtKB-KW"/>
</dbReference>
<evidence type="ECO:0000256" key="4">
    <source>
        <dbReference type="SAM" id="MobiDB-lite"/>
    </source>
</evidence>
<reference evidence="5 6" key="1">
    <citation type="submission" date="2022-11" db="EMBL/GenBank/DDBJ databases">
        <title>Whole genome sequence of Eschrichtius robustus ER-17-0199.</title>
        <authorList>
            <person name="Bruniche-Olsen A."/>
            <person name="Black A.N."/>
            <person name="Fields C.J."/>
            <person name="Walden K."/>
            <person name="Dewoody J.A."/>
        </authorList>
    </citation>
    <scope>NUCLEOTIDE SEQUENCE [LARGE SCALE GENOMIC DNA]</scope>
    <source>
        <strain evidence="5">ER-17-0199</strain>
        <tissue evidence="5">Blubber</tissue>
    </source>
</reference>
<dbReference type="GO" id="GO:0005840">
    <property type="term" value="C:ribosome"/>
    <property type="evidence" value="ECO:0007669"/>
    <property type="project" value="UniProtKB-KW"/>
</dbReference>
<name>A0AB34HGA3_ESCRO</name>
<dbReference type="AlphaFoldDB" id="A0AB34HGA3"/>
<evidence type="ECO:0000256" key="1">
    <source>
        <dbReference type="ARBA" id="ARBA00010228"/>
    </source>
</evidence>
<proteinExistence type="inferred from homology"/>
<comment type="caution">
    <text evidence="5">The sequence shown here is derived from an EMBL/GenBank/DDBJ whole genome shotgun (WGS) entry which is preliminary data.</text>
</comment>
<feature type="region of interest" description="Disordered" evidence="4">
    <location>
        <begin position="92"/>
        <end position="138"/>
    </location>
</feature>
<evidence type="ECO:0000313" key="5">
    <source>
        <dbReference type="EMBL" id="KAJ8790756.1"/>
    </source>
</evidence>
<dbReference type="InterPro" id="IPR038579">
    <property type="entry name" value="Ribosomal_eS21_sf"/>
</dbReference>
<evidence type="ECO:0000256" key="3">
    <source>
        <dbReference type="ARBA" id="ARBA00023274"/>
    </source>
</evidence>
<dbReference type="Proteomes" id="UP001159641">
    <property type="component" value="Unassembled WGS sequence"/>
</dbReference>
<evidence type="ECO:0000313" key="6">
    <source>
        <dbReference type="Proteomes" id="UP001159641"/>
    </source>
</evidence>
<dbReference type="InterPro" id="IPR001931">
    <property type="entry name" value="Ribosomal_eS21"/>
</dbReference>
<keyword evidence="2" id="KW-0689">Ribosomal protein</keyword>
<comment type="similarity">
    <text evidence="1">Belongs to the eukaryotic ribosomal protein eS21 family.</text>
</comment>
<evidence type="ECO:0000256" key="2">
    <source>
        <dbReference type="ARBA" id="ARBA00022980"/>
    </source>
</evidence>
<feature type="region of interest" description="Disordered" evidence="4">
    <location>
        <begin position="151"/>
        <end position="197"/>
    </location>
</feature>
<dbReference type="GO" id="GO:0003735">
    <property type="term" value="F:structural constituent of ribosome"/>
    <property type="evidence" value="ECO:0007669"/>
    <property type="project" value="InterPro"/>
</dbReference>
<organism evidence="5 6">
    <name type="scientific">Eschrichtius robustus</name>
    <name type="common">California gray whale</name>
    <name type="synonym">Eschrichtius gibbosus</name>
    <dbReference type="NCBI Taxonomy" id="9764"/>
    <lineage>
        <taxon>Eukaryota</taxon>
        <taxon>Metazoa</taxon>
        <taxon>Chordata</taxon>
        <taxon>Craniata</taxon>
        <taxon>Vertebrata</taxon>
        <taxon>Euteleostomi</taxon>
        <taxon>Mammalia</taxon>
        <taxon>Eutheria</taxon>
        <taxon>Laurasiatheria</taxon>
        <taxon>Artiodactyla</taxon>
        <taxon>Whippomorpha</taxon>
        <taxon>Cetacea</taxon>
        <taxon>Mysticeti</taxon>
        <taxon>Eschrichtiidae</taxon>
        <taxon>Eschrichtius</taxon>
    </lineage>
</organism>
<protein>
    <submittedName>
        <fullName evidence="5">Uncharacterized protein</fullName>
    </submittedName>
</protein>
<dbReference type="Pfam" id="PF01249">
    <property type="entry name" value="Ribosomal_S21e"/>
    <property type="match status" value="1"/>
</dbReference>
<sequence length="197" mass="20848">MQNDAREFVDLYLPQKYSASNRIIGAKDHASVQVNLAEVNKGFCKGESWSGALMHHRRWKALWGQPGAGLLRSRLDEAVQCPAVADPRLAPGPILNGRPPPGSQCALTQGPRAQHCADREPHSPRRHATPTRLPAPVASANCTCPRGGGSASSEGFALPVHRPRHTPTPRPDSSQGLAAAVPLPSARSCEAGSLLAG</sequence>
<keyword evidence="6" id="KW-1185">Reference proteome</keyword>